<organism evidence="1 2">
    <name type="scientific">Nibea albiflora</name>
    <name type="common">Yellow drum</name>
    <name type="synonym">Corvina albiflora</name>
    <dbReference type="NCBI Taxonomy" id="240163"/>
    <lineage>
        <taxon>Eukaryota</taxon>
        <taxon>Metazoa</taxon>
        <taxon>Chordata</taxon>
        <taxon>Craniata</taxon>
        <taxon>Vertebrata</taxon>
        <taxon>Euteleostomi</taxon>
        <taxon>Actinopterygii</taxon>
        <taxon>Neopterygii</taxon>
        <taxon>Teleostei</taxon>
        <taxon>Neoteleostei</taxon>
        <taxon>Acanthomorphata</taxon>
        <taxon>Eupercaria</taxon>
        <taxon>Sciaenidae</taxon>
        <taxon>Nibea</taxon>
    </lineage>
</organism>
<sequence length="86" mass="9089">IDPMCVFQEGQSGSKDQIDGTGMSLGHKKGVRVTGKYVAPVDWSSKGEGPAIIHSPTRIPLPPDNPTVISIGPPPHRSSRASSQDE</sequence>
<proteinExistence type="predicted"/>
<keyword evidence="2" id="KW-1185">Reference proteome</keyword>
<reference evidence="1" key="1">
    <citation type="submission" date="2020-04" db="EMBL/GenBank/DDBJ databases">
        <title>A chromosome-scale assembly and high-density genetic map of the yellow drum (Nibea albiflora) genome.</title>
        <authorList>
            <person name="Xu D."/>
            <person name="Zhang W."/>
            <person name="Chen R."/>
            <person name="Tan P."/>
            <person name="Wang L."/>
            <person name="Song H."/>
            <person name="Tian L."/>
            <person name="Zhu Q."/>
            <person name="Wang B."/>
        </authorList>
    </citation>
    <scope>NUCLEOTIDE SEQUENCE</scope>
    <source>
        <strain evidence="1">ZJHYS-2018</strain>
    </source>
</reference>
<comment type="caution">
    <text evidence="1">The sequence shown here is derived from an EMBL/GenBank/DDBJ whole genome shotgun (WGS) entry which is preliminary data.</text>
</comment>
<protein>
    <submittedName>
        <fullName evidence="1">Uncharacterized protein</fullName>
    </submittedName>
</protein>
<gene>
    <name evidence="1" type="ORF">GBF38_003053</name>
</gene>
<feature type="non-terminal residue" evidence="1">
    <location>
        <position position="1"/>
    </location>
</feature>
<dbReference type="Proteomes" id="UP000805704">
    <property type="component" value="Chromosome 1"/>
</dbReference>
<evidence type="ECO:0000313" key="1">
    <source>
        <dbReference type="EMBL" id="KAG8014542.1"/>
    </source>
</evidence>
<evidence type="ECO:0000313" key="2">
    <source>
        <dbReference type="Proteomes" id="UP000805704"/>
    </source>
</evidence>
<dbReference type="EMBL" id="CM024789">
    <property type="protein sequence ID" value="KAG8014542.1"/>
    <property type="molecule type" value="Genomic_DNA"/>
</dbReference>
<name>A0ACB7FJ60_NIBAL</name>
<accession>A0ACB7FJ60</accession>